<evidence type="ECO:0008006" key="2">
    <source>
        <dbReference type="Google" id="ProtNLM"/>
    </source>
</evidence>
<dbReference type="EMBL" id="UOEG01000159">
    <property type="protein sequence ID" value="VAV97123.1"/>
    <property type="molecule type" value="Genomic_DNA"/>
</dbReference>
<gene>
    <name evidence="1" type="ORF">MNBD_ALPHA07-660</name>
</gene>
<evidence type="ECO:0000313" key="1">
    <source>
        <dbReference type="EMBL" id="VAV97123.1"/>
    </source>
</evidence>
<reference evidence="1" key="1">
    <citation type="submission" date="2018-06" db="EMBL/GenBank/DDBJ databases">
        <authorList>
            <person name="Zhirakovskaya E."/>
        </authorList>
    </citation>
    <scope>NUCLEOTIDE SEQUENCE</scope>
</reference>
<organism evidence="1">
    <name type="scientific">hydrothermal vent metagenome</name>
    <dbReference type="NCBI Taxonomy" id="652676"/>
    <lineage>
        <taxon>unclassified sequences</taxon>
        <taxon>metagenomes</taxon>
        <taxon>ecological metagenomes</taxon>
    </lineage>
</organism>
<protein>
    <recommendedName>
        <fullName evidence="2">Flagellar biosynthesis protein</fullName>
    </recommendedName>
</protein>
<name>A0A3B0SL59_9ZZZZ</name>
<dbReference type="AlphaFoldDB" id="A0A3B0SL59"/>
<proteinExistence type="predicted"/>
<sequence>MSISHLLEDFGAYARGTPISLTDVSLEEQRLEAFEKGYQAGWDDSVKAQSDDSRHITADFARNLQELSFTYHEAHAAALNSLEPLLRQMVEVVLPKVARETLGTRLIEVLEDLTKTQGTGAIELVTAPANVTALEGILPDDPAMPMNIIEEGSLADGQVFIRFGNTEHEIDLTQVLEGLDLAVTGFFEENRKEIA</sequence>
<accession>A0A3B0SL59</accession>